<dbReference type="AlphaFoldDB" id="A0AAV0L995"/>
<organism evidence="1 2">
    <name type="scientific">Linum tenue</name>
    <dbReference type="NCBI Taxonomy" id="586396"/>
    <lineage>
        <taxon>Eukaryota</taxon>
        <taxon>Viridiplantae</taxon>
        <taxon>Streptophyta</taxon>
        <taxon>Embryophyta</taxon>
        <taxon>Tracheophyta</taxon>
        <taxon>Spermatophyta</taxon>
        <taxon>Magnoliopsida</taxon>
        <taxon>eudicotyledons</taxon>
        <taxon>Gunneridae</taxon>
        <taxon>Pentapetalae</taxon>
        <taxon>rosids</taxon>
        <taxon>fabids</taxon>
        <taxon>Malpighiales</taxon>
        <taxon>Linaceae</taxon>
        <taxon>Linum</taxon>
    </lineage>
</organism>
<accession>A0AAV0L995</accession>
<evidence type="ECO:0000313" key="1">
    <source>
        <dbReference type="EMBL" id="CAI0429583.1"/>
    </source>
</evidence>
<proteinExistence type="predicted"/>
<protein>
    <submittedName>
        <fullName evidence="1">Uncharacterized protein</fullName>
    </submittedName>
</protein>
<reference evidence="1" key="1">
    <citation type="submission" date="2022-08" db="EMBL/GenBank/DDBJ databases">
        <authorList>
            <person name="Gutierrez-Valencia J."/>
        </authorList>
    </citation>
    <scope>NUCLEOTIDE SEQUENCE</scope>
</reference>
<evidence type="ECO:0000313" key="2">
    <source>
        <dbReference type="Proteomes" id="UP001154282"/>
    </source>
</evidence>
<sequence length="37" mass="4241">MQFQFDCHRSWKGHNSLAVEKADDGVEVEARASMECQ</sequence>
<gene>
    <name evidence="1" type="ORF">LITE_LOCUS22210</name>
</gene>
<dbReference type="Proteomes" id="UP001154282">
    <property type="component" value="Unassembled WGS sequence"/>
</dbReference>
<dbReference type="EMBL" id="CAMGYJ010000006">
    <property type="protein sequence ID" value="CAI0429583.1"/>
    <property type="molecule type" value="Genomic_DNA"/>
</dbReference>
<comment type="caution">
    <text evidence="1">The sequence shown here is derived from an EMBL/GenBank/DDBJ whole genome shotgun (WGS) entry which is preliminary data.</text>
</comment>
<keyword evidence="2" id="KW-1185">Reference proteome</keyword>
<name>A0AAV0L995_9ROSI</name>